<dbReference type="PRINTS" id="PR00455">
    <property type="entry name" value="HTHTETR"/>
</dbReference>
<accession>A0A117SYL0</accession>
<reference evidence="6 7" key="1">
    <citation type="submission" date="2015-12" db="EMBL/GenBank/DDBJ databases">
        <title>Draft genome sequence of Acidibacillus ferrooxidans ITV001, isolated from a chalcopyrite acid mine drainage site in Brazil.</title>
        <authorList>
            <person name="Dall'Agnol H."/>
            <person name="Nancucheo I."/>
            <person name="Johnson B."/>
            <person name="Oliveira R."/>
            <person name="Leite L."/>
            <person name="Pylro V."/>
            <person name="Nunes G.L."/>
            <person name="Tzotzos G."/>
            <person name="Fernandes G.R."/>
            <person name="Dutra J."/>
            <person name="Orellana S.C."/>
            <person name="Oliveira G."/>
        </authorList>
    </citation>
    <scope>NUCLEOTIDE SEQUENCE [LARGE SCALE GENOMIC DNA]</scope>
    <source>
        <strain evidence="7">ITV01</strain>
    </source>
</reference>
<feature type="domain" description="HTH tetR-type" evidence="5">
    <location>
        <begin position="3"/>
        <end position="63"/>
    </location>
</feature>
<dbReference type="AlphaFoldDB" id="A0A117SYL0"/>
<dbReference type="InterPro" id="IPR036271">
    <property type="entry name" value="Tet_transcr_reg_TetR-rel_C_sf"/>
</dbReference>
<evidence type="ECO:0000256" key="1">
    <source>
        <dbReference type="ARBA" id="ARBA00023015"/>
    </source>
</evidence>
<evidence type="ECO:0000313" key="7">
    <source>
        <dbReference type="Proteomes" id="UP000053557"/>
    </source>
</evidence>
<dbReference type="Proteomes" id="UP000053557">
    <property type="component" value="Unassembled WGS sequence"/>
</dbReference>
<dbReference type="Pfam" id="PF17932">
    <property type="entry name" value="TetR_C_24"/>
    <property type="match status" value="1"/>
</dbReference>
<dbReference type="PANTHER" id="PTHR30055">
    <property type="entry name" value="HTH-TYPE TRANSCRIPTIONAL REGULATOR RUTR"/>
    <property type="match status" value="1"/>
</dbReference>
<dbReference type="InterPro" id="IPR009057">
    <property type="entry name" value="Homeodomain-like_sf"/>
</dbReference>
<dbReference type="GO" id="GO:0000976">
    <property type="term" value="F:transcription cis-regulatory region binding"/>
    <property type="evidence" value="ECO:0007669"/>
    <property type="project" value="TreeGrafter"/>
</dbReference>
<evidence type="ECO:0000256" key="4">
    <source>
        <dbReference type="PROSITE-ProRule" id="PRU00335"/>
    </source>
</evidence>
<keyword evidence="7" id="KW-1185">Reference proteome</keyword>
<evidence type="ECO:0000256" key="3">
    <source>
        <dbReference type="ARBA" id="ARBA00023163"/>
    </source>
</evidence>
<dbReference type="SUPFAM" id="SSF46689">
    <property type="entry name" value="Homeodomain-like"/>
    <property type="match status" value="1"/>
</dbReference>
<name>A0A117SYL0_9BACL</name>
<dbReference type="GO" id="GO:0045892">
    <property type="term" value="P:negative regulation of DNA-templated transcription"/>
    <property type="evidence" value="ECO:0007669"/>
    <property type="project" value="UniProtKB-ARBA"/>
</dbReference>
<dbReference type="GO" id="GO:0003700">
    <property type="term" value="F:DNA-binding transcription factor activity"/>
    <property type="evidence" value="ECO:0007669"/>
    <property type="project" value="TreeGrafter"/>
</dbReference>
<dbReference type="RefSeq" id="WP_067711634.1">
    <property type="nucleotide sequence ID" value="NZ_LPVJ01000006.1"/>
</dbReference>
<dbReference type="PROSITE" id="PS01081">
    <property type="entry name" value="HTH_TETR_1"/>
    <property type="match status" value="1"/>
</dbReference>
<dbReference type="OrthoDB" id="9809994at2"/>
<gene>
    <name evidence="6" type="ORF">ATW55_12535</name>
</gene>
<dbReference type="Gene3D" id="1.10.357.10">
    <property type="entry name" value="Tetracycline Repressor, domain 2"/>
    <property type="match status" value="1"/>
</dbReference>
<evidence type="ECO:0000259" key="5">
    <source>
        <dbReference type="PROSITE" id="PS50977"/>
    </source>
</evidence>
<dbReference type="InterPro" id="IPR023772">
    <property type="entry name" value="DNA-bd_HTH_TetR-type_CS"/>
</dbReference>
<dbReference type="PANTHER" id="PTHR30055:SF234">
    <property type="entry name" value="HTH-TYPE TRANSCRIPTIONAL REGULATOR BETI"/>
    <property type="match status" value="1"/>
</dbReference>
<dbReference type="InterPro" id="IPR001647">
    <property type="entry name" value="HTH_TetR"/>
</dbReference>
<feature type="DNA-binding region" description="H-T-H motif" evidence="4">
    <location>
        <begin position="26"/>
        <end position="45"/>
    </location>
</feature>
<dbReference type="FunFam" id="1.10.10.60:FF:000141">
    <property type="entry name" value="TetR family transcriptional regulator"/>
    <property type="match status" value="1"/>
</dbReference>
<sequence length="193" mass="22111">MASVKTRLIFRAAVDVFSERGFEKATMDEIAAKARVAKGTIYYHFKSKEELFVFLVEQGTELLHENVLSHLTEEMDAQEKIREIIRAQLAFFTAYRDFCIIILRETWGDEARHREFRRMLVHYVHSIRQVIEQGIEEQVFSVENAEIAAWSLFGSTSITALHHLFADKTVDLVALAPAMQEIALGGLHAKEIT</sequence>
<keyword evidence="1" id="KW-0805">Transcription regulation</keyword>
<dbReference type="Pfam" id="PF00440">
    <property type="entry name" value="TetR_N"/>
    <property type="match status" value="1"/>
</dbReference>
<evidence type="ECO:0000313" key="6">
    <source>
        <dbReference type="EMBL" id="KUO97128.1"/>
    </source>
</evidence>
<dbReference type="InterPro" id="IPR050109">
    <property type="entry name" value="HTH-type_TetR-like_transc_reg"/>
</dbReference>
<dbReference type="InterPro" id="IPR041490">
    <property type="entry name" value="KstR2_TetR_C"/>
</dbReference>
<proteinExistence type="predicted"/>
<protein>
    <recommendedName>
        <fullName evidence="5">HTH tetR-type domain-containing protein</fullName>
    </recommendedName>
</protein>
<keyword evidence="2 4" id="KW-0238">DNA-binding</keyword>
<keyword evidence="3" id="KW-0804">Transcription</keyword>
<dbReference type="SUPFAM" id="SSF48498">
    <property type="entry name" value="Tetracyclin repressor-like, C-terminal domain"/>
    <property type="match status" value="1"/>
</dbReference>
<evidence type="ECO:0000256" key="2">
    <source>
        <dbReference type="ARBA" id="ARBA00023125"/>
    </source>
</evidence>
<dbReference type="EMBL" id="LPVJ01000006">
    <property type="protein sequence ID" value="KUO97128.1"/>
    <property type="molecule type" value="Genomic_DNA"/>
</dbReference>
<organism evidence="6 7">
    <name type="scientific">Ferroacidibacillus organovorans</name>
    <dbReference type="NCBI Taxonomy" id="1765683"/>
    <lineage>
        <taxon>Bacteria</taxon>
        <taxon>Bacillati</taxon>
        <taxon>Bacillota</taxon>
        <taxon>Bacilli</taxon>
        <taxon>Bacillales</taxon>
        <taxon>Alicyclobacillaceae</taxon>
        <taxon>Ferroacidibacillus</taxon>
    </lineage>
</organism>
<comment type="caution">
    <text evidence="6">The sequence shown here is derived from an EMBL/GenBank/DDBJ whole genome shotgun (WGS) entry which is preliminary data.</text>
</comment>
<dbReference type="Gene3D" id="1.10.10.60">
    <property type="entry name" value="Homeodomain-like"/>
    <property type="match status" value="1"/>
</dbReference>
<dbReference type="PROSITE" id="PS50977">
    <property type="entry name" value="HTH_TETR_2"/>
    <property type="match status" value="1"/>
</dbReference>